<evidence type="ECO:0000313" key="2">
    <source>
        <dbReference type="Proteomes" id="UP000596742"/>
    </source>
</evidence>
<keyword evidence="2" id="KW-1185">Reference proteome</keyword>
<protein>
    <recommendedName>
        <fullName evidence="3">Reverse transcriptase domain-containing protein</fullName>
    </recommendedName>
</protein>
<gene>
    <name evidence="1" type="ORF">MGAL_10B071875</name>
</gene>
<evidence type="ECO:0008006" key="3">
    <source>
        <dbReference type="Google" id="ProtNLM"/>
    </source>
</evidence>
<organism evidence="1 2">
    <name type="scientific">Mytilus galloprovincialis</name>
    <name type="common">Mediterranean mussel</name>
    <dbReference type="NCBI Taxonomy" id="29158"/>
    <lineage>
        <taxon>Eukaryota</taxon>
        <taxon>Metazoa</taxon>
        <taxon>Spiralia</taxon>
        <taxon>Lophotrochozoa</taxon>
        <taxon>Mollusca</taxon>
        <taxon>Bivalvia</taxon>
        <taxon>Autobranchia</taxon>
        <taxon>Pteriomorphia</taxon>
        <taxon>Mytilida</taxon>
        <taxon>Mytiloidea</taxon>
        <taxon>Mytilidae</taxon>
        <taxon>Mytilinae</taxon>
        <taxon>Mytilus</taxon>
    </lineage>
</organism>
<proteinExistence type="predicted"/>
<dbReference type="OrthoDB" id="10014409at2759"/>
<dbReference type="AlphaFoldDB" id="A0A8B6HIB1"/>
<reference evidence="1" key="1">
    <citation type="submission" date="2018-11" db="EMBL/GenBank/DDBJ databases">
        <authorList>
            <person name="Alioto T."/>
            <person name="Alioto T."/>
        </authorList>
    </citation>
    <scope>NUCLEOTIDE SEQUENCE</scope>
</reference>
<dbReference type="EMBL" id="UYJE01010115">
    <property type="protein sequence ID" value="VDI79766.1"/>
    <property type="molecule type" value="Genomic_DNA"/>
</dbReference>
<accession>A0A8B6HIB1</accession>
<name>A0A8B6HIB1_MYTGA</name>
<evidence type="ECO:0000313" key="1">
    <source>
        <dbReference type="EMBL" id="VDI79766.1"/>
    </source>
</evidence>
<comment type="caution">
    <text evidence="1">The sequence shown here is derived from an EMBL/GenBank/DDBJ whole genome shotgun (WGS) entry which is preliminary data.</text>
</comment>
<sequence>MGKVFETIHLSKISPDLDRLQNKLQRGFTKRVSPTNAALLLTEALADAKDRKKKVFVAFIDASKAFDVVWHDSLMLKLFQSGVKDEDCRRNEKCVDEFYLHRKTIEHVVSYTHVGINRNSAEKCLVSERIKLARRTCYSLMGAGMRGYNGVNPNIVIKLWNTYVRPRLIFGLDCVTLTRKELDELNFFTNHNLKFCKTARTNR</sequence>
<dbReference type="Proteomes" id="UP000596742">
    <property type="component" value="Unassembled WGS sequence"/>
</dbReference>